<feature type="transmembrane region" description="Helical" evidence="7">
    <location>
        <begin position="750"/>
        <end position="779"/>
    </location>
</feature>
<dbReference type="OrthoDB" id="9780560at2"/>
<dbReference type="InterPro" id="IPR050250">
    <property type="entry name" value="Macrolide_Exporter_MacB"/>
</dbReference>
<dbReference type="PANTHER" id="PTHR30572">
    <property type="entry name" value="MEMBRANE COMPONENT OF TRANSPORTER-RELATED"/>
    <property type="match status" value="1"/>
</dbReference>
<feature type="transmembrane region" description="Helical" evidence="7">
    <location>
        <begin position="806"/>
        <end position="828"/>
    </location>
</feature>
<feature type="transmembrane region" description="Helical" evidence="7">
    <location>
        <begin position="366"/>
        <end position="388"/>
    </location>
</feature>
<name>A0A223S6R1_9ACTN</name>
<keyword evidence="11" id="KW-1185">Reference proteome</keyword>
<feature type="transmembrane region" description="Helical" evidence="7">
    <location>
        <begin position="446"/>
        <end position="473"/>
    </location>
</feature>
<evidence type="ECO:0008006" key="12">
    <source>
        <dbReference type="Google" id="ProtNLM"/>
    </source>
</evidence>
<feature type="transmembrane region" description="Helical" evidence="7">
    <location>
        <begin position="270"/>
        <end position="293"/>
    </location>
</feature>
<evidence type="ECO:0000313" key="10">
    <source>
        <dbReference type="EMBL" id="ASU83817.1"/>
    </source>
</evidence>
<accession>A0A223S6R1</accession>
<evidence type="ECO:0000259" key="9">
    <source>
        <dbReference type="Pfam" id="PF12704"/>
    </source>
</evidence>
<sequence length="881" mass="90284">MLRTTLAGLRLHKARLITTALAIILGVMFVSGTLVFTDTIQDTFNDKVKGSTDRIDAAVVIDWEAAQPSTPDEAEEWEEPALTAEMLAEVRALPQVAKADGLTYGDTPLLDKDGRILGFGTAGLSVGDDLVSRYPADEGRLPTNGDEVALATTSAASADYGIGDTVTILDSTGAKHDFDVVGLVDVGVEPELGNRGVVAFDPATAEKMTGAADFREIDVTGAEGVSPHELKQALATALESPAKAMTGQEMGDEMATAAGGSQVGLLGTALLLFAAVAMFVAGIVIYNTFAILIAQRQRETALLRCVGAQRHQIFGNVLIEAVIVGFLSSLIGVAAGFGLAAAGIASVGTLAANVLGGLTVAGPPSLSLTAIAAGLLVGTLVTVVSALLPAWRATAVPPLAALRAGAVATGIEEGNGWKRVAGASVFFLISAGMIAFALQGKPSPTAMITVVASGMVCFVGVVIIGPVLVRAIVRVVGIPMRKVGVASMLATDNARRSPKRAATAMIALTVGATLMTGYSVINSSTEATLDDQLGLKFSVDYELSRDTMLSEASRGAGVGADADGEKGDADSGVPSAIISKLAASPLIRGAYPRREVTTPFNGPDGEDTVAIATYSDAVIGTDIRQKVKAGDLSNVGPGKISIHRFTAEWLQLSVGDTLKLPSEKGDERSYDIAAITDGDGPLSWTVMDEADFADAYPSATTNTAVAIKAAEDTDLAEVREAILATTAGDPTLALGGVAELKQQYTTVLTAVFWTVAALLGLAIVIAVFGIANTMALSVLERTRESALLRALGLTRAQLRRMLSIEAVLVSLVGAGLGVALGVLFGWAAAMATLEDLILRVPVGLIGVFLAAAVVAGLVAAIVPARKAARTSIAGMGSGEIG</sequence>
<dbReference type="EMBL" id="CP022753">
    <property type="protein sequence ID" value="ASU83817.1"/>
    <property type="molecule type" value="Genomic_DNA"/>
</dbReference>
<protein>
    <recommendedName>
        <fullName evidence="12">ABC transporter permease</fullName>
    </recommendedName>
</protein>
<evidence type="ECO:0000256" key="4">
    <source>
        <dbReference type="ARBA" id="ARBA00022989"/>
    </source>
</evidence>
<feature type="domain" description="ABC3 transporter permease C-terminal" evidence="8">
    <location>
        <begin position="758"/>
        <end position="871"/>
    </location>
</feature>
<evidence type="ECO:0000256" key="1">
    <source>
        <dbReference type="ARBA" id="ARBA00004651"/>
    </source>
</evidence>
<keyword evidence="4 7" id="KW-1133">Transmembrane helix</keyword>
<dbReference type="GO" id="GO:0005886">
    <property type="term" value="C:plasma membrane"/>
    <property type="evidence" value="ECO:0007669"/>
    <property type="project" value="UniProtKB-SubCell"/>
</dbReference>
<reference evidence="10 11" key="1">
    <citation type="submission" date="2017-08" db="EMBL/GenBank/DDBJ databases">
        <title>The complete genome sequence of Nocardiopsis gilva YIM 90087.</title>
        <authorList>
            <person name="Yin M."/>
            <person name="Tang S."/>
        </authorList>
    </citation>
    <scope>NUCLEOTIDE SEQUENCE [LARGE SCALE GENOMIC DNA]</scope>
    <source>
        <strain evidence="10 11">YIM 90087</strain>
    </source>
</reference>
<evidence type="ECO:0000256" key="3">
    <source>
        <dbReference type="ARBA" id="ARBA00022692"/>
    </source>
</evidence>
<dbReference type="InterPro" id="IPR025857">
    <property type="entry name" value="MacB_PCD"/>
</dbReference>
<dbReference type="InterPro" id="IPR003838">
    <property type="entry name" value="ABC3_permease_C"/>
</dbReference>
<evidence type="ECO:0000259" key="8">
    <source>
        <dbReference type="Pfam" id="PF02687"/>
    </source>
</evidence>
<evidence type="ECO:0000313" key="11">
    <source>
        <dbReference type="Proteomes" id="UP000215005"/>
    </source>
</evidence>
<keyword evidence="5 7" id="KW-0472">Membrane</keyword>
<dbReference type="Pfam" id="PF12704">
    <property type="entry name" value="MacB_PCD"/>
    <property type="match status" value="1"/>
</dbReference>
<evidence type="ECO:0000256" key="6">
    <source>
        <dbReference type="ARBA" id="ARBA00038076"/>
    </source>
</evidence>
<dbReference type="KEGG" id="ngv:CDO52_14415"/>
<evidence type="ECO:0000256" key="5">
    <source>
        <dbReference type="ARBA" id="ARBA00023136"/>
    </source>
</evidence>
<keyword evidence="2" id="KW-1003">Cell membrane</keyword>
<dbReference type="PANTHER" id="PTHR30572:SF4">
    <property type="entry name" value="ABC TRANSPORTER PERMEASE YTRF"/>
    <property type="match status" value="1"/>
</dbReference>
<dbReference type="Pfam" id="PF02687">
    <property type="entry name" value="FtsX"/>
    <property type="match status" value="2"/>
</dbReference>
<comment type="subcellular location">
    <subcellularLocation>
        <location evidence="1">Cell membrane</location>
        <topology evidence="1">Multi-pass membrane protein</topology>
    </subcellularLocation>
</comment>
<feature type="transmembrane region" description="Helical" evidence="7">
    <location>
        <begin position="420"/>
        <end position="440"/>
    </location>
</feature>
<feature type="transmembrane region" description="Helical" evidence="7">
    <location>
        <begin position="840"/>
        <end position="862"/>
    </location>
</feature>
<organism evidence="10 11">
    <name type="scientific">Nocardiopsis gilva YIM 90087</name>
    <dbReference type="NCBI Taxonomy" id="1235441"/>
    <lineage>
        <taxon>Bacteria</taxon>
        <taxon>Bacillati</taxon>
        <taxon>Actinomycetota</taxon>
        <taxon>Actinomycetes</taxon>
        <taxon>Streptosporangiales</taxon>
        <taxon>Nocardiopsidaceae</taxon>
        <taxon>Nocardiopsis</taxon>
    </lineage>
</organism>
<evidence type="ECO:0000256" key="2">
    <source>
        <dbReference type="ARBA" id="ARBA00022475"/>
    </source>
</evidence>
<dbReference type="AlphaFoldDB" id="A0A223S6R1"/>
<dbReference type="GO" id="GO:0022857">
    <property type="term" value="F:transmembrane transporter activity"/>
    <property type="evidence" value="ECO:0007669"/>
    <property type="project" value="TreeGrafter"/>
</dbReference>
<feature type="domain" description="ABC3 transporter permease C-terminal" evidence="8">
    <location>
        <begin position="272"/>
        <end position="397"/>
    </location>
</feature>
<gene>
    <name evidence="10" type="ORF">CDO52_14415</name>
</gene>
<feature type="transmembrane region" description="Helical" evidence="7">
    <location>
        <begin position="16"/>
        <end position="36"/>
    </location>
</feature>
<evidence type="ECO:0000256" key="7">
    <source>
        <dbReference type="SAM" id="Phobius"/>
    </source>
</evidence>
<feature type="domain" description="MacB-like periplasmic core" evidence="9">
    <location>
        <begin position="17"/>
        <end position="236"/>
    </location>
</feature>
<keyword evidence="3 7" id="KW-0812">Transmembrane</keyword>
<dbReference type="Proteomes" id="UP000215005">
    <property type="component" value="Chromosome"/>
</dbReference>
<proteinExistence type="inferred from homology"/>
<feature type="transmembrane region" description="Helical" evidence="7">
    <location>
        <begin position="313"/>
        <end position="346"/>
    </location>
</feature>
<dbReference type="RefSeq" id="WP_094932449.1">
    <property type="nucleotide sequence ID" value="NZ_CP022753.1"/>
</dbReference>
<comment type="similarity">
    <text evidence="6">Belongs to the ABC-4 integral membrane protein family.</text>
</comment>